<protein>
    <submittedName>
        <fullName evidence="1">Uncharacterized protein</fullName>
    </submittedName>
</protein>
<comment type="caution">
    <text evidence="1">The sequence shown here is derived from an EMBL/GenBank/DDBJ whole genome shotgun (WGS) entry which is preliminary data.</text>
</comment>
<name>A0AAV5A5Y4_9AGAM</name>
<dbReference type="EMBL" id="BPWL01000004">
    <property type="protein sequence ID" value="GJJ10051.1"/>
    <property type="molecule type" value="Genomic_DNA"/>
</dbReference>
<evidence type="ECO:0000313" key="2">
    <source>
        <dbReference type="Proteomes" id="UP001050691"/>
    </source>
</evidence>
<reference evidence="1" key="1">
    <citation type="submission" date="2021-10" db="EMBL/GenBank/DDBJ databases">
        <title>De novo Genome Assembly of Clathrus columnatus (Basidiomycota, Fungi) Using Illumina and Nanopore Sequence Data.</title>
        <authorList>
            <person name="Ogiso-Tanaka E."/>
            <person name="Itagaki H."/>
            <person name="Hosoya T."/>
            <person name="Hosaka K."/>
        </authorList>
    </citation>
    <scope>NUCLEOTIDE SEQUENCE</scope>
    <source>
        <strain evidence="1">MO-923</strain>
    </source>
</reference>
<accession>A0AAV5A5Y4</accession>
<evidence type="ECO:0000313" key="1">
    <source>
        <dbReference type="EMBL" id="GJJ10051.1"/>
    </source>
</evidence>
<proteinExistence type="predicted"/>
<gene>
    <name evidence="1" type="ORF">Clacol_004277</name>
</gene>
<keyword evidence="2" id="KW-1185">Reference proteome</keyword>
<dbReference type="Proteomes" id="UP001050691">
    <property type="component" value="Unassembled WGS sequence"/>
</dbReference>
<sequence>MLFQVPKEHNPAGALKAFRAIVDAKMEKGDCDLTIFSSLRRPAEVLGSPHQAIGIRKVGRDI</sequence>
<dbReference type="AlphaFoldDB" id="A0AAV5A5Y4"/>
<organism evidence="1 2">
    <name type="scientific">Clathrus columnatus</name>
    <dbReference type="NCBI Taxonomy" id="1419009"/>
    <lineage>
        <taxon>Eukaryota</taxon>
        <taxon>Fungi</taxon>
        <taxon>Dikarya</taxon>
        <taxon>Basidiomycota</taxon>
        <taxon>Agaricomycotina</taxon>
        <taxon>Agaricomycetes</taxon>
        <taxon>Phallomycetidae</taxon>
        <taxon>Phallales</taxon>
        <taxon>Clathraceae</taxon>
        <taxon>Clathrus</taxon>
    </lineage>
</organism>